<evidence type="ECO:0000256" key="1">
    <source>
        <dbReference type="SAM" id="MobiDB-lite"/>
    </source>
</evidence>
<protein>
    <submittedName>
        <fullName evidence="2">Uncharacterized protein</fullName>
    </submittedName>
</protein>
<organism evidence="2 3">
    <name type="scientific">Trifolium medium</name>
    <dbReference type="NCBI Taxonomy" id="97028"/>
    <lineage>
        <taxon>Eukaryota</taxon>
        <taxon>Viridiplantae</taxon>
        <taxon>Streptophyta</taxon>
        <taxon>Embryophyta</taxon>
        <taxon>Tracheophyta</taxon>
        <taxon>Spermatophyta</taxon>
        <taxon>Magnoliopsida</taxon>
        <taxon>eudicotyledons</taxon>
        <taxon>Gunneridae</taxon>
        <taxon>Pentapetalae</taxon>
        <taxon>rosids</taxon>
        <taxon>fabids</taxon>
        <taxon>Fabales</taxon>
        <taxon>Fabaceae</taxon>
        <taxon>Papilionoideae</taxon>
        <taxon>50 kb inversion clade</taxon>
        <taxon>NPAAA clade</taxon>
        <taxon>Hologalegina</taxon>
        <taxon>IRL clade</taxon>
        <taxon>Trifolieae</taxon>
        <taxon>Trifolium</taxon>
    </lineage>
</organism>
<dbReference type="AlphaFoldDB" id="A0A392UU95"/>
<keyword evidence="3" id="KW-1185">Reference proteome</keyword>
<name>A0A392UU95_9FABA</name>
<feature type="region of interest" description="Disordered" evidence="1">
    <location>
        <begin position="1"/>
        <end position="32"/>
    </location>
</feature>
<dbReference type="Proteomes" id="UP000265520">
    <property type="component" value="Unassembled WGS sequence"/>
</dbReference>
<evidence type="ECO:0000313" key="2">
    <source>
        <dbReference type="EMBL" id="MCI79556.1"/>
    </source>
</evidence>
<feature type="compositionally biased region" description="Basic and acidic residues" evidence="1">
    <location>
        <begin position="19"/>
        <end position="32"/>
    </location>
</feature>
<sequence length="32" mass="3410">DTDEFVDASDNGATGESDADMKVVTETPHLDQ</sequence>
<evidence type="ECO:0000313" key="3">
    <source>
        <dbReference type="Proteomes" id="UP000265520"/>
    </source>
</evidence>
<proteinExistence type="predicted"/>
<feature type="non-terminal residue" evidence="2">
    <location>
        <position position="1"/>
    </location>
</feature>
<accession>A0A392UU95</accession>
<reference evidence="2 3" key="1">
    <citation type="journal article" date="2018" name="Front. Plant Sci.">
        <title>Red Clover (Trifolium pratense) and Zigzag Clover (T. medium) - A Picture of Genomic Similarities and Differences.</title>
        <authorList>
            <person name="Dluhosova J."/>
            <person name="Istvanek J."/>
            <person name="Nedelnik J."/>
            <person name="Repkova J."/>
        </authorList>
    </citation>
    <scope>NUCLEOTIDE SEQUENCE [LARGE SCALE GENOMIC DNA]</scope>
    <source>
        <strain evidence="3">cv. 10/8</strain>
        <tissue evidence="2">Leaf</tissue>
    </source>
</reference>
<dbReference type="EMBL" id="LXQA010976204">
    <property type="protein sequence ID" value="MCI79556.1"/>
    <property type="molecule type" value="Genomic_DNA"/>
</dbReference>
<comment type="caution">
    <text evidence="2">The sequence shown here is derived from an EMBL/GenBank/DDBJ whole genome shotgun (WGS) entry which is preliminary data.</text>
</comment>